<dbReference type="AlphaFoldDB" id="A0A9D4AVU6"/>
<organism evidence="2 3">
    <name type="scientific">Mauremys mutica</name>
    <name type="common">yellowpond turtle</name>
    <dbReference type="NCBI Taxonomy" id="74926"/>
    <lineage>
        <taxon>Eukaryota</taxon>
        <taxon>Metazoa</taxon>
        <taxon>Chordata</taxon>
        <taxon>Craniata</taxon>
        <taxon>Vertebrata</taxon>
        <taxon>Euteleostomi</taxon>
        <taxon>Archelosauria</taxon>
        <taxon>Testudinata</taxon>
        <taxon>Testudines</taxon>
        <taxon>Cryptodira</taxon>
        <taxon>Durocryptodira</taxon>
        <taxon>Testudinoidea</taxon>
        <taxon>Geoemydidae</taxon>
        <taxon>Geoemydinae</taxon>
        <taxon>Mauremys</taxon>
    </lineage>
</organism>
<name>A0A9D4AVU6_9SAUR</name>
<feature type="compositionally biased region" description="Polar residues" evidence="1">
    <location>
        <begin position="38"/>
        <end position="60"/>
    </location>
</feature>
<accession>A0A9D4AVU6</accession>
<evidence type="ECO:0000313" key="2">
    <source>
        <dbReference type="EMBL" id="KAH1178257.1"/>
    </source>
</evidence>
<evidence type="ECO:0000313" key="3">
    <source>
        <dbReference type="Proteomes" id="UP000827986"/>
    </source>
</evidence>
<sequence length="109" mass="12076">MLLLEACWVPCCCCDRSSLSEPQEMLCRAGTEMPSVTSARTCSASQTPAPNSLNANTSEPQAERMPQGGWKNRHQDKRLQQENLRTQNPASCQQICAAPFRAHSSKRQP</sequence>
<proteinExistence type="predicted"/>
<feature type="region of interest" description="Disordered" evidence="1">
    <location>
        <begin position="38"/>
        <end position="90"/>
    </location>
</feature>
<feature type="compositionally biased region" description="Polar residues" evidence="1">
    <location>
        <begin position="81"/>
        <end position="90"/>
    </location>
</feature>
<gene>
    <name evidence="2" type="ORF">KIL84_011959</name>
</gene>
<evidence type="ECO:0000256" key="1">
    <source>
        <dbReference type="SAM" id="MobiDB-lite"/>
    </source>
</evidence>
<keyword evidence="3" id="KW-1185">Reference proteome</keyword>
<dbReference type="EMBL" id="JAHDVG010000474">
    <property type="protein sequence ID" value="KAH1178257.1"/>
    <property type="molecule type" value="Genomic_DNA"/>
</dbReference>
<comment type="caution">
    <text evidence="2">The sequence shown here is derived from an EMBL/GenBank/DDBJ whole genome shotgun (WGS) entry which is preliminary data.</text>
</comment>
<protein>
    <submittedName>
        <fullName evidence="2">Uncharacterized protein</fullName>
    </submittedName>
</protein>
<reference evidence="2" key="1">
    <citation type="submission" date="2021-09" db="EMBL/GenBank/DDBJ databases">
        <title>The genome of Mauremys mutica provides insights into the evolution of semi-aquatic lifestyle.</title>
        <authorList>
            <person name="Gong S."/>
            <person name="Gao Y."/>
        </authorList>
    </citation>
    <scope>NUCLEOTIDE SEQUENCE</scope>
    <source>
        <strain evidence="2">MM-2020</strain>
        <tissue evidence="2">Muscle</tissue>
    </source>
</reference>
<dbReference type="Proteomes" id="UP000827986">
    <property type="component" value="Unassembled WGS sequence"/>
</dbReference>